<keyword evidence="7 9" id="KW-1133">Transmembrane helix</keyword>
<evidence type="ECO:0000256" key="8">
    <source>
        <dbReference type="ARBA" id="ARBA00023136"/>
    </source>
</evidence>
<evidence type="ECO:0000256" key="1">
    <source>
        <dbReference type="ARBA" id="ARBA00004651"/>
    </source>
</evidence>
<dbReference type="RefSeq" id="WP_142621571.1">
    <property type="nucleotide sequence ID" value="NZ_VIRM01000031.1"/>
</dbReference>
<dbReference type="InterPro" id="IPR038770">
    <property type="entry name" value="Na+/solute_symporter_sf"/>
</dbReference>
<dbReference type="InterPro" id="IPR004706">
    <property type="entry name" value="Arsenical-R_Acr3"/>
</dbReference>
<dbReference type="Gene3D" id="1.20.1530.20">
    <property type="match status" value="1"/>
</dbReference>
<feature type="transmembrane region" description="Helical" evidence="10">
    <location>
        <begin position="96"/>
        <end position="115"/>
    </location>
</feature>
<proteinExistence type="inferred from homology"/>
<dbReference type="GO" id="GO:0015297">
    <property type="term" value="F:antiporter activity"/>
    <property type="evidence" value="ECO:0007669"/>
    <property type="project" value="UniProtKB-UniRule"/>
</dbReference>
<feature type="transmembrane region" description="Helical" evidence="10">
    <location>
        <begin position="152"/>
        <end position="174"/>
    </location>
</feature>
<feature type="transmembrane region" description="Helical" evidence="10">
    <location>
        <begin position="194"/>
        <end position="214"/>
    </location>
</feature>
<sequence length="360" mass="38475">MTATEPALAAPRGVVGKLSLLDRFLAVWILAAMALGLGLGRAVPGLNAVLSKVAIGGISLPIALGLLIMMYPVLAKVRYDKLDAVTGDRRLMISSLVVNWVIGPAVMFALAWIFLPDLPEYRTGLIIVGLARCIAMVIIWNDLACGDREAAAVLVALNSVFQVLAFALLGWFYLDLLPGWLGLGQGQHLGISAWKIALNVVIFLGIPLLAGFLTRRLGERRLGRQRYESAFLPKIGPFALYGLLFTIVILFALQGKTITSEPADVARIALPLLAYFALMWFGTFALGKALGLPYERTATLAFTAAGNNFELAIAVAIATFGVTSGQALSGVVGPLIEVPVLVALVYVSLAWRRRLAPANP</sequence>
<name>A0A544YPG0_9ACTN</name>
<protein>
    <submittedName>
        <fullName evidence="11">ACR3 family arsenite efflux transporter</fullName>
    </submittedName>
</protein>
<evidence type="ECO:0000256" key="2">
    <source>
        <dbReference type="ARBA" id="ARBA00010110"/>
    </source>
</evidence>
<keyword evidence="3 9" id="KW-0813">Transport</keyword>
<evidence type="ECO:0000256" key="7">
    <source>
        <dbReference type="ARBA" id="ARBA00022989"/>
    </source>
</evidence>
<dbReference type="PANTHER" id="PTHR43057:SF1">
    <property type="entry name" value="ARSENICAL-RESISTANCE PROTEIN 3"/>
    <property type="match status" value="1"/>
</dbReference>
<feature type="transmembrane region" description="Helical" evidence="10">
    <location>
        <begin position="265"/>
        <end position="286"/>
    </location>
</feature>
<evidence type="ECO:0000256" key="4">
    <source>
        <dbReference type="ARBA" id="ARBA00022475"/>
    </source>
</evidence>
<keyword evidence="5 9" id="KW-0812">Transmembrane</keyword>
<organism evidence="11 12">
    <name type="scientific">Microbispora hainanensis</name>
    <dbReference type="NCBI Taxonomy" id="568844"/>
    <lineage>
        <taxon>Bacteria</taxon>
        <taxon>Bacillati</taxon>
        <taxon>Actinomycetota</taxon>
        <taxon>Actinomycetes</taxon>
        <taxon>Streptosporangiales</taxon>
        <taxon>Streptosporangiaceae</taxon>
        <taxon>Microbispora</taxon>
    </lineage>
</organism>
<feature type="transmembrane region" description="Helical" evidence="10">
    <location>
        <begin position="20"/>
        <end position="41"/>
    </location>
</feature>
<dbReference type="GO" id="GO:0015105">
    <property type="term" value="F:arsenite transmembrane transporter activity"/>
    <property type="evidence" value="ECO:0007669"/>
    <property type="project" value="TreeGrafter"/>
</dbReference>
<keyword evidence="4 9" id="KW-1003">Cell membrane</keyword>
<dbReference type="InterPro" id="IPR002657">
    <property type="entry name" value="BilAc:Na_symport/Acr3"/>
</dbReference>
<reference evidence="11 12" key="1">
    <citation type="submission" date="2019-07" db="EMBL/GenBank/DDBJ databases">
        <title>Microbispora hainanensis DSM 45428.</title>
        <authorList>
            <person name="Thawai C."/>
        </authorList>
    </citation>
    <scope>NUCLEOTIDE SEQUENCE [LARGE SCALE GENOMIC DNA]</scope>
    <source>
        <strain evidence="11 12">DSM 45428</strain>
    </source>
</reference>
<feature type="transmembrane region" description="Helical" evidence="10">
    <location>
        <begin position="53"/>
        <end position="75"/>
    </location>
</feature>
<dbReference type="PIRSF" id="PIRSF005508">
    <property type="entry name" value="Acr3"/>
    <property type="match status" value="1"/>
</dbReference>
<evidence type="ECO:0000256" key="5">
    <source>
        <dbReference type="ARBA" id="ARBA00022692"/>
    </source>
</evidence>
<dbReference type="GO" id="GO:0005886">
    <property type="term" value="C:plasma membrane"/>
    <property type="evidence" value="ECO:0007669"/>
    <property type="project" value="UniProtKB-SubCell"/>
</dbReference>
<evidence type="ECO:0000313" key="12">
    <source>
        <dbReference type="Proteomes" id="UP000316541"/>
    </source>
</evidence>
<keyword evidence="8 9" id="KW-0472">Membrane</keyword>
<dbReference type="FunFam" id="1.20.1530.20:FF:000009">
    <property type="entry name" value="Arsenite transporter, ACR3 family"/>
    <property type="match status" value="1"/>
</dbReference>
<evidence type="ECO:0000256" key="10">
    <source>
        <dbReference type="SAM" id="Phobius"/>
    </source>
</evidence>
<dbReference type="EMBL" id="VIRM01000031">
    <property type="protein sequence ID" value="TQS18616.1"/>
    <property type="molecule type" value="Genomic_DNA"/>
</dbReference>
<dbReference type="PANTHER" id="PTHR43057">
    <property type="entry name" value="ARSENITE EFFLUX TRANSPORTER"/>
    <property type="match status" value="1"/>
</dbReference>
<evidence type="ECO:0000256" key="3">
    <source>
        <dbReference type="ARBA" id="ARBA00022448"/>
    </source>
</evidence>
<gene>
    <name evidence="11" type="primary">arsB</name>
    <name evidence="11" type="ORF">FLX08_24060</name>
</gene>
<feature type="transmembrane region" description="Helical" evidence="10">
    <location>
        <begin position="121"/>
        <end position="140"/>
    </location>
</feature>
<comment type="similarity">
    <text evidence="2 9">Belongs to the arsenical resistance-3 (ACR3) (TC 2.A.59) family.</text>
</comment>
<comment type="subcellular location">
    <subcellularLocation>
        <location evidence="1 9">Cell membrane</location>
        <topology evidence="1 9">Multi-pass membrane protein</topology>
    </subcellularLocation>
</comment>
<feature type="transmembrane region" description="Helical" evidence="10">
    <location>
        <begin position="327"/>
        <end position="351"/>
    </location>
</feature>
<dbReference type="GO" id="GO:0046685">
    <property type="term" value="P:response to arsenic-containing substance"/>
    <property type="evidence" value="ECO:0007669"/>
    <property type="project" value="UniProtKB-KW"/>
</dbReference>
<evidence type="ECO:0000256" key="9">
    <source>
        <dbReference type="PIRNR" id="PIRNR005508"/>
    </source>
</evidence>
<accession>A0A544YPG0</accession>
<dbReference type="GO" id="GO:0015104">
    <property type="term" value="F:antimonite transmembrane transporter activity"/>
    <property type="evidence" value="ECO:0007669"/>
    <property type="project" value="TreeGrafter"/>
</dbReference>
<evidence type="ECO:0000313" key="11">
    <source>
        <dbReference type="EMBL" id="TQS18616.1"/>
    </source>
</evidence>
<evidence type="ECO:0000256" key="6">
    <source>
        <dbReference type="ARBA" id="ARBA00022849"/>
    </source>
</evidence>
<dbReference type="Proteomes" id="UP000316541">
    <property type="component" value="Unassembled WGS sequence"/>
</dbReference>
<feature type="transmembrane region" description="Helical" evidence="10">
    <location>
        <begin position="298"/>
        <end position="321"/>
    </location>
</feature>
<comment type="caution">
    <text evidence="11">The sequence shown here is derived from an EMBL/GenBank/DDBJ whole genome shotgun (WGS) entry which is preliminary data.</text>
</comment>
<dbReference type="NCBIfam" id="TIGR00832">
    <property type="entry name" value="acr3"/>
    <property type="match status" value="1"/>
</dbReference>
<keyword evidence="6" id="KW-0059">Arsenical resistance</keyword>
<dbReference type="AlphaFoldDB" id="A0A544YPG0"/>
<feature type="transmembrane region" description="Helical" evidence="10">
    <location>
        <begin position="235"/>
        <end position="253"/>
    </location>
</feature>
<dbReference type="Pfam" id="PF01758">
    <property type="entry name" value="SBF"/>
    <property type="match status" value="1"/>
</dbReference>